<dbReference type="Gene3D" id="2.180.10.10">
    <property type="entry name" value="RHS repeat-associated core"/>
    <property type="match status" value="4"/>
</dbReference>
<evidence type="ECO:0000259" key="1">
    <source>
        <dbReference type="Pfam" id="PF25275"/>
    </source>
</evidence>
<dbReference type="InterPro" id="IPR006530">
    <property type="entry name" value="YD"/>
</dbReference>
<dbReference type="Pfam" id="PF25275">
    <property type="entry name" value="Golvesin_C"/>
    <property type="match status" value="1"/>
</dbReference>
<dbReference type="InterPro" id="IPR022385">
    <property type="entry name" value="Rhs_assc_core"/>
</dbReference>
<evidence type="ECO:0000313" key="2">
    <source>
        <dbReference type="EMBL" id="TWP54352.1"/>
    </source>
</evidence>
<protein>
    <recommendedName>
        <fullName evidence="1">Golvesin/Xly CBD-like domain-containing protein</fullName>
    </recommendedName>
</protein>
<dbReference type="OrthoDB" id="4981820at2"/>
<dbReference type="RefSeq" id="WP_146349134.1">
    <property type="nucleotide sequence ID" value="NZ_VOBR01000001.1"/>
</dbReference>
<dbReference type="PANTHER" id="PTHR32305:SF15">
    <property type="entry name" value="PROTEIN RHSA-RELATED"/>
    <property type="match status" value="1"/>
</dbReference>
<proteinExistence type="predicted"/>
<comment type="caution">
    <text evidence="2">The sequence shown here is derived from an EMBL/GenBank/DDBJ whole genome shotgun (WGS) entry which is preliminary data.</text>
</comment>
<dbReference type="Proteomes" id="UP000316639">
    <property type="component" value="Unassembled WGS sequence"/>
</dbReference>
<dbReference type="InterPro" id="IPR050708">
    <property type="entry name" value="T6SS_VgrG/RHS"/>
</dbReference>
<evidence type="ECO:0000313" key="3">
    <source>
        <dbReference type="Proteomes" id="UP000316639"/>
    </source>
</evidence>
<dbReference type="EMBL" id="VOBR01000001">
    <property type="protein sequence ID" value="TWP54352.1"/>
    <property type="molecule type" value="Genomic_DNA"/>
</dbReference>
<dbReference type="PANTHER" id="PTHR32305">
    <property type="match status" value="1"/>
</dbReference>
<reference evidence="2 3" key="1">
    <citation type="submission" date="2019-07" db="EMBL/GenBank/DDBJ databases">
        <title>Lentzea xizangensis sp. nov., isolated from Qinghai-Tibetan Plateau Soils.</title>
        <authorList>
            <person name="Huang J."/>
        </authorList>
    </citation>
    <scope>NUCLEOTIDE SEQUENCE [LARGE SCALE GENOMIC DNA]</scope>
    <source>
        <strain evidence="2 3">FXJ1.1311</strain>
    </source>
</reference>
<accession>A0A563F3D7</accession>
<dbReference type="Gene3D" id="2.60.40.10">
    <property type="entry name" value="Immunoglobulins"/>
    <property type="match status" value="1"/>
</dbReference>
<dbReference type="InterPro" id="IPR031325">
    <property type="entry name" value="RHS_repeat"/>
</dbReference>
<dbReference type="InterPro" id="IPR033803">
    <property type="entry name" value="CBD-like_Golvesin-Xly"/>
</dbReference>
<dbReference type="InterPro" id="IPR013783">
    <property type="entry name" value="Ig-like_fold"/>
</dbReference>
<sequence length="1925" mass="212554">MRSASETSATYSALLTPQRMIPGEEYSVDVVLTNTTAKPWPKADFVLSYHWRLPDGTDVTKPSNRAETALPGDIAPGQSVTVRAKVKSPIQADLGNQRESFVLAWDLRNKRSGKFLSETDGVPPLTQPVTAEFPTSNQLGLEKFYQYTGFGAGAGWTATVNQYSGNAVIGYNAYANPGRGLNTFVRLTYNSRDNSNSYAGTGWSLTTSTLHRLGSPLQFHGQLLSGDHPAKVTLVDGDGTSHLFELNKNGSSDKRRWTYDSPAGVHLYLQRTGSQDKSRTWVMTRPDRTRVFFDADGYQTALADKNSNELKFTYVRTNHGNRNTGVLTEVTDATGRRVLSLDYYQHGDDFFSFVDDRKVFGRNLTNTSIEHQLRSITDISGRKMTFAYSDRGQLQEVVDGADTPDQKIFSYFYADPRDPDSRMVRINDPLGNGTQLKYQDGQIKELVNRRGHAATFDYADADGDDGSAIFSDVTDANGNRTTVLMDGYGRPTQHKNAKAEVTDLAWDDDNNVRVLREPNGATTTFRYDPKTGYPLEITDAEAHVHKTAPTKLGYRTGLDGYTADLVDKTTPEGRKWTFDHDDRGNLTSVTDPKNFTTRYGYDDFGQLASATDANNHTTRYEDFDPVGYPRRTIDALDCAMTAVYDVVGNVVAATDAKQKTGIYTYDVFKRPAGSKVPKDTGRFIITPGPQYDLNDNVLSSTAPNGAVTAAVYNQMDQRVSVTAPKDDATSQVKISTFEYDAVGNLVKSVAPEGTLTKDKPNDHVTTFGFDELNRLTSTTNAIGDVATVGYDVVGNAVETISPLGKKTKSDYDLNHRLTKVTDPDNHSKASQYDRDGNVVASIDQKQTKTVLVLDERAAVREVRVPHKAGVDRVTRYEYDPVGNRTRTITPKGVETEDDPDDFVEEIIYDELNRTKEKRAPFDKDDARVKTPDSTFFSFDAVGNLVETSAPPSGDQAGRNVSRNTYFDNGWLRSTTDPWGIRTEYEYDQLGKQTKRTVTAAGGSSTRSMEWEYFQDGKLKSRKDDGVPVGKDVLVVDNSDPVTEAKGDWGIAGSGEGHEGFDYRTHNAGSGNDTFSWSVDVPRTGKYEVFVRFAAEAKATNATYAVEHDGGVENKTVDQTQQAGQWVSLGSFGYTEDAIKKITLSDKADGTVVADAVKLVRDGTGEVDDEQKRFTFAYDANDNLREMTDTSSGAKVTRYLVEYTQLNQVKKVDEVGAATKSTTYVYDPDGNLKTREHPAQSSAFDYDNRGFLAKVTTTDKTPSAKPQVVTFDYTERGQSLSETKANGNKVVNDYYLDGQRKHTIERKSDGAVVNEHTLEYDANGQRTKDIAKTMNADNHSAYLDRVHTYEFDPVSRLRKSVKSNLAGKELETESYVHDANGNVVEQTVDNKKTTFSYDRNRLLSSTIEGVKSTSSYDPFGRLDKVTAQGKVIEKYRYDGFDRITEQQKLKGGTADRATIRFSYDPLDRTTTRVEGGKSTDYTYLGLTSDVLTEELAGKLRKSYQYSPNGKRLSQVSHADDGTTETAQYGYNPHTDVEVLTDDKGDTKATYGYTAYGKDDEESFTGIDKPDVQQPGKEPYNFYRFNGKRWDSTTGTYDMGFRDYNPGLNRFVSRDNYNGALSDLNLGLDPWTGNRYAFAGGNPITGVEVDGHGICADDACNYVCSAECSNEEAQTLSDRMAADREAAELAEDQREWTENNAPKTNDRSRLLSWFYAFPTNSLLAVDGSPGNFWSPQVGEDGKASNVCFGRTGCQKAYIHLLKNPDDIAGAKDIAANYCVRNFDECNSDAAAYSAGEHFKEVALLGLGGGAIRSFARGLGVTAKGFGGLSRAQEFGLKPYKGLRTDLSGTGLQAHHLLEKRFASVLGQKQGDMLSVAVTPAEHQVFTNAWRQAIPYGAGTASATRQQIMDAARVIYKDYPEILKALGL</sequence>
<feature type="domain" description="Golvesin/Xly CBD-like" evidence="1">
    <location>
        <begin position="1034"/>
        <end position="1160"/>
    </location>
</feature>
<gene>
    <name evidence="2" type="ORF">FKR81_02050</name>
</gene>
<dbReference type="NCBIfam" id="TIGR01643">
    <property type="entry name" value="YD_repeat_2x"/>
    <property type="match status" value="2"/>
</dbReference>
<dbReference type="Pfam" id="PF05593">
    <property type="entry name" value="RHS_repeat"/>
    <property type="match status" value="2"/>
</dbReference>
<name>A0A563F3D7_9PSEU</name>
<organism evidence="2 3">
    <name type="scientific">Lentzea tibetensis</name>
    <dbReference type="NCBI Taxonomy" id="2591470"/>
    <lineage>
        <taxon>Bacteria</taxon>
        <taxon>Bacillati</taxon>
        <taxon>Actinomycetota</taxon>
        <taxon>Actinomycetes</taxon>
        <taxon>Pseudonocardiales</taxon>
        <taxon>Pseudonocardiaceae</taxon>
        <taxon>Lentzea</taxon>
    </lineage>
</organism>
<keyword evidence="3" id="KW-1185">Reference proteome</keyword>
<dbReference type="NCBIfam" id="TIGR03696">
    <property type="entry name" value="Rhs_assc_core"/>
    <property type="match status" value="1"/>
</dbReference>
<dbReference type="GO" id="GO:0005975">
    <property type="term" value="P:carbohydrate metabolic process"/>
    <property type="evidence" value="ECO:0007669"/>
    <property type="project" value="UniProtKB-ARBA"/>
</dbReference>